<dbReference type="PANTHER" id="PTHR24305">
    <property type="entry name" value="CYTOCHROME P450"/>
    <property type="match status" value="1"/>
</dbReference>
<name>A0A9Q0BGQ7_9HYPO</name>
<keyword evidence="4 7" id="KW-0479">Metal-binding</keyword>
<dbReference type="InterPro" id="IPR036396">
    <property type="entry name" value="Cyt_P450_sf"/>
</dbReference>
<evidence type="ECO:0000313" key="10">
    <source>
        <dbReference type="Proteomes" id="UP001055219"/>
    </source>
</evidence>
<dbReference type="PRINTS" id="PR00465">
    <property type="entry name" value="EP450IV"/>
</dbReference>
<dbReference type="PANTHER" id="PTHR24305:SF180">
    <property type="entry name" value="P450, PUTATIVE (EUROFUNG)-RELATED"/>
    <property type="match status" value="1"/>
</dbReference>
<evidence type="ECO:0000256" key="2">
    <source>
        <dbReference type="ARBA" id="ARBA00010617"/>
    </source>
</evidence>
<evidence type="ECO:0000256" key="3">
    <source>
        <dbReference type="ARBA" id="ARBA00022617"/>
    </source>
</evidence>
<dbReference type="Gene3D" id="1.10.630.10">
    <property type="entry name" value="Cytochrome P450"/>
    <property type="match status" value="1"/>
</dbReference>
<evidence type="ECO:0000313" key="9">
    <source>
        <dbReference type="EMBL" id="KAI6785267.1"/>
    </source>
</evidence>
<comment type="caution">
    <text evidence="9">The sequence shown here is derived from an EMBL/GenBank/DDBJ whole genome shotgun (WGS) entry which is preliminary data.</text>
</comment>
<organism evidence="9 10">
    <name type="scientific">Emericellopsis cladophorae</name>
    <dbReference type="NCBI Taxonomy" id="2686198"/>
    <lineage>
        <taxon>Eukaryota</taxon>
        <taxon>Fungi</taxon>
        <taxon>Dikarya</taxon>
        <taxon>Ascomycota</taxon>
        <taxon>Pezizomycotina</taxon>
        <taxon>Sordariomycetes</taxon>
        <taxon>Hypocreomycetidae</taxon>
        <taxon>Hypocreales</taxon>
        <taxon>Bionectriaceae</taxon>
        <taxon>Emericellopsis</taxon>
    </lineage>
</organism>
<dbReference type="PRINTS" id="PR00385">
    <property type="entry name" value="P450"/>
</dbReference>
<accession>A0A9Q0BGQ7</accession>
<dbReference type="AlphaFoldDB" id="A0A9Q0BGQ7"/>
<dbReference type="InterPro" id="IPR001128">
    <property type="entry name" value="Cyt_P450"/>
</dbReference>
<evidence type="ECO:0000256" key="1">
    <source>
        <dbReference type="ARBA" id="ARBA00001971"/>
    </source>
</evidence>
<evidence type="ECO:0000256" key="5">
    <source>
        <dbReference type="ARBA" id="ARBA00023004"/>
    </source>
</evidence>
<keyword evidence="10" id="KW-1185">Reference proteome</keyword>
<dbReference type="InterPro" id="IPR002403">
    <property type="entry name" value="Cyt_P450_E_grp-IV"/>
</dbReference>
<keyword evidence="3 7" id="KW-0349">Heme</keyword>
<reference evidence="9" key="2">
    <citation type="submission" date="2022-07" db="EMBL/GenBank/DDBJ databases">
        <authorList>
            <person name="Goncalves M.F.M."/>
            <person name="Hilario S."/>
            <person name="Van De Peer Y."/>
            <person name="Esteves A.C."/>
            <person name="Alves A."/>
        </authorList>
    </citation>
    <scope>NUCLEOTIDE SEQUENCE</scope>
    <source>
        <strain evidence="9">MUM 19.33</strain>
    </source>
</reference>
<proteinExistence type="inferred from homology"/>
<dbReference type="SUPFAM" id="SSF48264">
    <property type="entry name" value="Cytochrome P450"/>
    <property type="match status" value="1"/>
</dbReference>
<dbReference type="PROSITE" id="PS00086">
    <property type="entry name" value="CYTOCHROME_P450"/>
    <property type="match status" value="1"/>
</dbReference>
<feature type="binding site" description="axial binding residue" evidence="7">
    <location>
        <position position="451"/>
    </location>
    <ligand>
        <name>heme</name>
        <dbReference type="ChEBI" id="CHEBI:30413"/>
    </ligand>
    <ligandPart>
        <name>Fe</name>
        <dbReference type="ChEBI" id="CHEBI:18248"/>
    </ligandPart>
</feature>
<dbReference type="GO" id="GO:0004497">
    <property type="term" value="F:monooxygenase activity"/>
    <property type="evidence" value="ECO:0007669"/>
    <property type="project" value="UniProtKB-KW"/>
</dbReference>
<sequence>MLASDSLALKALAVGLMAVVLRFVIAYVTSPLKAFPGPLVAQFTDLWRFWDYMACTHTNNHRQLHEKYGPAVRIGPNLVTLNDPELIREVYSTRGDFHKSNFYEVADASSQGQRLENVFSTRSNVFHARYLKPYQKFFSMSTILGKEHLADNMAKVFCEQLETRFVDGDNKNKMFDLADWIEYAAWDLDWEMTFSQDMGFLKSGTDVDGMIHTGEMVMRYLGCVGQIPWLDRLLGKNPYCPIKFATFEGCAFYCFQRVMERIQSGKTGQGDFLDNFLEAKETHPDIVSDNEVVSYLMMNVLAGADTTAIEIKSITWHLLSNPEAHKKLVAELSSVALSFPPKYEETKDLPYLNAVIKEAMRLHPVISGVLERIVPSGGLTLPDGRVIPAGTKVGMNPWVVHRSEQTFGPEPNTFRPERWIKGPDEPQEKFDARLKKMKDADLGFGSGNRICVGRNMAMVEMHKVIATLFSRYDIKLADPTKKWSVRYWWFTFVDDIDVKISRRAGVPSLAKIPRTGGNNMQTM</sequence>
<keyword evidence="8" id="KW-0560">Oxidoreductase</keyword>
<dbReference type="InterPro" id="IPR017972">
    <property type="entry name" value="Cyt_P450_CS"/>
</dbReference>
<dbReference type="Proteomes" id="UP001055219">
    <property type="component" value="Unassembled WGS sequence"/>
</dbReference>
<evidence type="ECO:0000256" key="6">
    <source>
        <dbReference type="ARBA" id="ARBA00023033"/>
    </source>
</evidence>
<evidence type="ECO:0000256" key="4">
    <source>
        <dbReference type="ARBA" id="ARBA00022723"/>
    </source>
</evidence>
<dbReference type="GeneID" id="75833386"/>
<comment type="similarity">
    <text evidence="2 8">Belongs to the cytochrome P450 family.</text>
</comment>
<dbReference type="GO" id="GO:0016705">
    <property type="term" value="F:oxidoreductase activity, acting on paired donors, with incorporation or reduction of molecular oxygen"/>
    <property type="evidence" value="ECO:0007669"/>
    <property type="project" value="InterPro"/>
</dbReference>
<evidence type="ECO:0000256" key="8">
    <source>
        <dbReference type="RuleBase" id="RU000461"/>
    </source>
</evidence>
<dbReference type="RefSeq" id="XP_051366123.1">
    <property type="nucleotide sequence ID" value="XM_051508674.1"/>
</dbReference>
<dbReference type="GO" id="GO:0020037">
    <property type="term" value="F:heme binding"/>
    <property type="evidence" value="ECO:0007669"/>
    <property type="project" value="InterPro"/>
</dbReference>
<comment type="cofactor">
    <cofactor evidence="1 7">
        <name>heme</name>
        <dbReference type="ChEBI" id="CHEBI:30413"/>
    </cofactor>
</comment>
<dbReference type="EMBL" id="JAGIXG020000002">
    <property type="protein sequence ID" value="KAI6785267.1"/>
    <property type="molecule type" value="Genomic_DNA"/>
</dbReference>
<keyword evidence="6 8" id="KW-0503">Monooxygenase</keyword>
<dbReference type="Pfam" id="PF00067">
    <property type="entry name" value="p450"/>
    <property type="match status" value="1"/>
</dbReference>
<protein>
    <submittedName>
        <fullName evidence="9">Pisatin demethylase-like protein</fullName>
    </submittedName>
</protein>
<dbReference type="GO" id="GO:0005506">
    <property type="term" value="F:iron ion binding"/>
    <property type="evidence" value="ECO:0007669"/>
    <property type="project" value="InterPro"/>
</dbReference>
<dbReference type="OrthoDB" id="3934656at2759"/>
<reference evidence="9" key="1">
    <citation type="journal article" date="2021" name="J Fungi (Basel)">
        <title>Genomic and Metabolomic Analyses of the Marine Fungus Emericellopsis cladophorae: Insights into Saltwater Adaptability Mechanisms and Its Biosynthetic Potential.</title>
        <authorList>
            <person name="Goncalves M.F.M."/>
            <person name="Hilario S."/>
            <person name="Van de Peer Y."/>
            <person name="Esteves A.C."/>
            <person name="Alves A."/>
        </authorList>
    </citation>
    <scope>NUCLEOTIDE SEQUENCE</scope>
    <source>
        <strain evidence="9">MUM 19.33</strain>
    </source>
</reference>
<evidence type="ECO:0000256" key="7">
    <source>
        <dbReference type="PIRSR" id="PIRSR602403-1"/>
    </source>
</evidence>
<gene>
    <name evidence="9" type="ORF">J7T54_006909</name>
</gene>
<keyword evidence="5 7" id="KW-0408">Iron</keyword>
<dbReference type="CDD" id="cd11060">
    <property type="entry name" value="CYP57A1-like"/>
    <property type="match status" value="1"/>
</dbReference>
<dbReference type="InterPro" id="IPR050121">
    <property type="entry name" value="Cytochrome_P450_monoxygenase"/>
</dbReference>